<evidence type="ECO:0000313" key="2">
    <source>
        <dbReference type="EMBL" id="MDP8568625.1"/>
    </source>
</evidence>
<feature type="transmembrane region" description="Helical" evidence="1">
    <location>
        <begin position="20"/>
        <end position="41"/>
    </location>
</feature>
<sequence>MHVLVPLTLIPQLAMLLSRLPAQWAAIICLVVIGWFGMQASNTFAQLTRRLRWIWISLLLIYSTLTPGEYVFHDAAILGALTYEGLSGGAHQALHLLAMLSLVAFILAKYSAAELMSGLYQWLTAWRFPRKWLESGVVRTCLVLQAQTTTITLDPRLWRQCFEQPATLVASQAQLPFVTMALRPLGKAEQALLIMQLFFICVLLLV</sequence>
<evidence type="ECO:0000256" key="1">
    <source>
        <dbReference type="SAM" id="Phobius"/>
    </source>
</evidence>
<feature type="transmembrane region" description="Helical" evidence="1">
    <location>
        <begin position="53"/>
        <end position="73"/>
    </location>
</feature>
<protein>
    <recommendedName>
        <fullName evidence="4">Energy-coupling factor transporter transmembrane protein EcfT</fullName>
    </recommendedName>
</protein>
<keyword evidence="3" id="KW-1185">Reference proteome</keyword>
<dbReference type="EMBL" id="JAVCAP010000031">
    <property type="protein sequence ID" value="MDP8568625.1"/>
    <property type="molecule type" value="Genomic_DNA"/>
</dbReference>
<proteinExistence type="predicted"/>
<dbReference type="RefSeq" id="WP_306390363.1">
    <property type="nucleotide sequence ID" value="NZ_JAVCAP010000031.1"/>
</dbReference>
<reference evidence="3" key="1">
    <citation type="journal article" date="2019" name="Int. J. Syst. Evol. Microbiol.">
        <title>The Global Catalogue of Microorganisms (GCM) 10K type strain sequencing project: providing services to taxonomists for standard genome sequencing and annotation.</title>
        <authorList>
            <consortium name="The Broad Institute Genomics Platform"/>
            <consortium name="The Broad Institute Genome Sequencing Center for Infectious Disease"/>
            <person name="Wu L."/>
            <person name="Ma J."/>
        </authorList>
    </citation>
    <scope>NUCLEOTIDE SEQUENCE [LARGE SCALE GENOMIC DNA]</scope>
    <source>
        <strain evidence="3">VKM B-3159</strain>
    </source>
</reference>
<accession>A0ABT9JVX8</accession>
<dbReference type="Proteomes" id="UP001225906">
    <property type="component" value="Unassembled WGS sequence"/>
</dbReference>
<keyword evidence="1" id="KW-0472">Membrane</keyword>
<evidence type="ECO:0000313" key="3">
    <source>
        <dbReference type="Proteomes" id="UP001225906"/>
    </source>
</evidence>
<evidence type="ECO:0008006" key="4">
    <source>
        <dbReference type="Google" id="ProtNLM"/>
    </source>
</evidence>
<name>A0ABT9JVX8_9PROT</name>
<keyword evidence="1" id="KW-0812">Transmembrane</keyword>
<organism evidence="2 3">
    <name type="scientific">Methylophilus aquaticus</name>
    <dbReference type="NCBI Taxonomy" id="1971610"/>
    <lineage>
        <taxon>Bacteria</taxon>
        <taxon>Pseudomonadati</taxon>
        <taxon>Pseudomonadota</taxon>
        <taxon>Betaproteobacteria</taxon>
        <taxon>Nitrosomonadales</taxon>
        <taxon>Methylophilaceae</taxon>
        <taxon>Methylophilus</taxon>
    </lineage>
</organism>
<comment type="caution">
    <text evidence="2">The sequence shown here is derived from an EMBL/GenBank/DDBJ whole genome shotgun (WGS) entry which is preliminary data.</text>
</comment>
<feature type="transmembrane region" description="Helical" evidence="1">
    <location>
        <begin position="93"/>
        <end position="112"/>
    </location>
</feature>
<gene>
    <name evidence="2" type="ORF">Q9291_12275</name>
</gene>
<keyword evidence="1" id="KW-1133">Transmembrane helix</keyword>